<dbReference type="InterPro" id="IPR015886">
    <property type="entry name" value="H2TH_FPG"/>
</dbReference>
<comment type="catalytic activity">
    <reaction evidence="14 15">
        <text>2'-deoxyribonucleotide-(2'-deoxyribose 5'-phosphate)-2'-deoxyribonucleotide-DNA = a 3'-end 2'-deoxyribonucleotide-(2,3-dehydro-2,3-deoxyribose 5'-phosphate)-DNA + a 5'-end 5'-phospho-2'-deoxyribonucleoside-DNA + H(+)</text>
        <dbReference type="Rhea" id="RHEA:66592"/>
        <dbReference type="Rhea" id="RHEA-COMP:13180"/>
        <dbReference type="Rhea" id="RHEA-COMP:16897"/>
        <dbReference type="Rhea" id="RHEA-COMP:17067"/>
        <dbReference type="ChEBI" id="CHEBI:15378"/>
        <dbReference type="ChEBI" id="CHEBI:136412"/>
        <dbReference type="ChEBI" id="CHEBI:157695"/>
        <dbReference type="ChEBI" id="CHEBI:167181"/>
        <dbReference type="EC" id="4.2.99.18"/>
    </reaction>
</comment>
<feature type="domain" description="FPG-type" evidence="16">
    <location>
        <begin position="239"/>
        <end position="273"/>
    </location>
</feature>
<dbReference type="PANTHER" id="PTHR22993:SF9">
    <property type="entry name" value="FORMAMIDOPYRIMIDINE-DNA GLYCOSYLASE"/>
    <property type="match status" value="1"/>
</dbReference>
<dbReference type="CDD" id="cd08966">
    <property type="entry name" value="EcFpg-like_N"/>
    <property type="match status" value="1"/>
</dbReference>
<keyword evidence="9 15" id="KW-0238">DNA-binding</keyword>
<dbReference type="SMART" id="SM01232">
    <property type="entry name" value="H2TH"/>
    <property type="match status" value="1"/>
</dbReference>
<feature type="active site" description="Proton donor; for beta-elimination activity" evidence="15">
    <location>
        <position position="58"/>
    </location>
</feature>
<gene>
    <name evidence="15 18" type="primary">mutM</name>
    <name evidence="15" type="synonym">fpg</name>
    <name evidence="18" type="ORF">ACFPM8_02770</name>
</gene>
<reference evidence="19" key="1">
    <citation type="journal article" date="2019" name="Int. J. Syst. Evol. Microbiol.">
        <title>The Global Catalogue of Microorganisms (GCM) 10K type strain sequencing project: providing services to taxonomists for standard genome sequencing and annotation.</title>
        <authorList>
            <consortium name="The Broad Institute Genomics Platform"/>
            <consortium name="The Broad Institute Genome Sequencing Center for Infectious Disease"/>
            <person name="Wu L."/>
            <person name="Ma J."/>
        </authorList>
    </citation>
    <scope>NUCLEOTIDE SEQUENCE [LARGE SCALE GENOMIC DNA]</scope>
    <source>
        <strain evidence="19">JCM 17066</strain>
    </source>
</reference>
<evidence type="ECO:0000256" key="11">
    <source>
        <dbReference type="ARBA" id="ARBA00023239"/>
    </source>
</evidence>
<evidence type="ECO:0000256" key="13">
    <source>
        <dbReference type="ARBA" id="ARBA00023295"/>
    </source>
</evidence>
<keyword evidence="7 15" id="KW-0378">Hydrolase</keyword>
<keyword evidence="19" id="KW-1185">Reference proteome</keyword>
<feature type="active site" description="Proton donor; for delta-elimination activity" evidence="15">
    <location>
        <position position="263"/>
    </location>
</feature>
<dbReference type="InterPro" id="IPR035937">
    <property type="entry name" value="FPG_N"/>
</dbReference>
<comment type="function">
    <text evidence="15">Involved in base excision repair of DNA damaged by oxidation or by mutagenic agents. Acts as DNA glycosylase that recognizes and removes damaged bases. Has a preference for oxidized purines, such as 7,8-dihydro-8-oxoguanine (8-oxoG). Has AP (apurinic/apyrimidinic) lyase activity and introduces nicks in the DNA strand. Cleaves the DNA backbone by beta-delta elimination to generate a single-strand break at the site of the removed base with both 3'- and 5'-phosphates.</text>
</comment>
<comment type="catalytic activity">
    <reaction evidence="1 15">
        <text>Hydrolysis of DNA containing ring-opened 7-methylguanine residues, releasing 2,6-diamino-4-hydroxy-5-(N-methyl)formamidopyrimidine.</text>
        <dbReference type="EC" id="3.2.2.23"/>
    </reaction>
</comment>
<dbReference type="PROSITE" id="PS51068">
    <property type="entry name" value="FPG_CAT"/>
    <property type="match status" value="1"/>
</dbReference>
<evidence type="ECO:0000256" key="10">
    <source>
        <dbReference type="ARBA" id="ARBA00023204"/>
    </source>
</evidence>
<keyword evidence="4 15" id="KW-0479">Metal-binding</keyword>
<dbReference type="InterPro" id="IPR012319">
    <property type="entry name" value="FPG_cat"/>
</dbReference>
<keyword evidence="8 15" id="KW-0862">Zinc</keyword>
<dbReference type="InterPro" id="IPR010979">
    <property type="entry name" value="Ribosomal_uS13-like_H2TH"/>
</dbReference>
<dbReference type="EC" id="3.2.2.23" evidence="15"/>
<evidence type="ECO:0000256" key="15">
    <source>
        <dbReference type="HAMAP-Rule" id="MF_00103"/>
    </source>
</evidence>
<dbReference type="InterPro" id="IPR010663">
    <property type="entry name" value="Znf_FPG/IleRS"/>
</dbReference>
<dbReference type="SMART" id="SM00898">
    <property type="entry name" value="Fapy_DNA_glyco"/>
    <property type="match status" value="1"/>
</dbReference>
<sequence>MPELPEVEVTRRGVAPYLEGRVVTAVILRHSGLRWPFPADLQASLSGRTIRSTGRRGKYLLLHFAHGTLIVHLGMSGHLRILPAETAPQKHDHFDLVVGNQLMRLTDPRRFGAVLWHAVEDGPVEQHSLLAGLGLEPLEEVFSAQILYQKTRNRSAPIKQVLLAGDIVVGVGNIYASESLFRAGINPKAPAQRIGLARYARLVQAIRDILAAAIDKGGSTLRDFIGADGQSGYFQQSYFVYDRAGLPCKNCGSLIVQIKQGQRSTFYCKKCQRN</sequence>
<dbReference type="Gene3D" id="1.10.8.50">
    <property type="match status" value="1"/>
</dbReference>
<name>A0ABW0M741_9BURK</name>
<evidence type="ECO:0000256" key="3">
    <source>
        <dbReference type="ARBA" id="ARBA00011245"/>
    </source>
</evidence>
<feature type="active site" description="Proton donor" evidence="15">
    <location>
        <position position="3"/>
    </location>
</feature>
<dbReference type="PROSITE" id="PS01242">
    <property type="entry name" value="ZF_FPG_1"/>
    <property type="match status" value="1"/>
</dbReference>
<keyword evidence="6 15" id="KW-0863">Zinc-finger</keyword>
<feature type="domain" description="Formamidopyrimidine-DNA glycosylase catalytic" evidence="17">
    <location>
        <begin position="2"/>
        <end position="112"/>
    </location>
</feature>
<dbReference type="InterPro" id="IPR000214">
    <property type="entry name" value="Znf_DNA_glyclase/AP_lyase"/>
</dbReference>
<keyword evidence="12 15" id="KW-0511">Multifunctional enzyme</keyword>
<dbReference type="EMBL" id="JBHSMT010000008">
    <property type="protein sequence ID" value="MFC5472872.1"/>
    <property type="molecule type" value="Genomic_DNA"/>
</dbReference>
<evidence type="ECO:0000256" key="7">
    <source>
        <dbReference type="ARBA" id="ARBA00022801"/>
    </source>
</evidence>
<evidence type="ECO:0000313" key="19">
    <source>
        <dbReference type="Proteomes" id="UP001596045"/>
    </source>
</evidence>
<keyword evidence="11 15" id="KW-0456">Lyase</keyword>
<dbReference type="InterPro" id="IPR020629">
    <property type="entry name" value="FPG_Glyclase"/>
</dbReference>
<dbReference type="Proteomes" id="UP001596045">
    <property type="component" value="Unassembled WGS sequence"/>
</dbReference>
<comment type="subunit">
    <text evidence="3 15">Monomer.</text>
</comment>
<organism evidence="18 19">
    <name type="scientific">Paraherbaspirillum soli</name>
    <dbReference type="NCBI Taxonomy" id="631222"/>
    <lineage>
        <taxon>Bacteria</taxon>
        <taxon>Pseudomonadati</taxon>
        <taxon>Pseudomonadota</taxon>
        <taxon>Betaproteobacteria</taxon>
        <taxon>Burkholderiales</taxon>
        <taxon>Oxalobacteraceae</taxon>
        <taxon>Paraherbaspirillum</taxon>
    </lineage>
</organism>
<keyword evidence="13 15" id="KW-0326">Glycosidase</keyword>
<evidence type="ECO:0000256" key="6">
    <source>
        <dbReference type="ARBA" id="ARBA00022771"/>
    </source>
</evidence>
<feature type="binding site" evidence="15">
    <location>
        <position position="91"/>
    </location>
    <ligand>
        <name>DNA</name>
        <dbReference type="ChEBI" id="CHEBI:16991"/>
    </ligand>
</feature>
<evidence type="ECO:0000313" key="18">
    <source>
        <dbReference type="EMBL" id="MFC5472872.1"/>
    </source>
</evidence>
<evidence type="ECO:0000256" key="12">
    <source>
        <dbReference type="ARBA" id="ARBA00023268"/>
    </source>
</evidence>
<comment type="cofactor">
    <cofactor evidence="15">
        <name>Zn(2+)</name>
        <dbReference type="ChEBI" id="CHEBI:29105"/>
    </cofactor>
    <text evidence="15">Binds 1 zinc ion per subunit.</text>
</comment>
<dbReference type="PANTHER" id="PTHR22993">
    <property type="entry name" value="FORMAMIDOPYRIMIDINE-DNA GLYCOSYLASE"/>
    <property type="match status" value="1"/>
</dbReference>
<evidence type="ECO:0000259" key="16">
    <source>
        <dbReference type="PROSITE" id="PS51066"/>
    </source>
</evidence>
<evidence type="ECO:0000256" key="4">
    <source>
        <dbReference type="ARBA" id="ARBA00022723"/>
    </source>
</evidence>
<dbReference type="NCBIfam" id="TIGR00577">
    <property type="entry name" value="fpg"/>
    <property type="match status" value="1"/>
</dbReference>
<evidence type="ECO:0000256" key="14">
    <source>
        <dbReference type="ARBA" id="ARBA00044632"/>
    </source>
</evidence>
<evidence type="ECO:0000256" key="9">
    <source>
        <dbReference type="ARBA" id="ARBA00023125"/>
    </source>
</evidence>
<proteinExistence type="inferred from homology"/>
<dbReference type="GO" id="GO:0008534">
    <property type="term" value="F:oxidized purine nucleobase lesion DNA N-glycosylase activity"/>
    <property type="evidence" value="ECO:0007669"/>
    <property type="project" value="UniProtKB-EC"/>
</dbReference>
<dbReference type="SUPFAM" id="SSF57716">
    <property type="entry name" value="Glucocorticoid receptor-like (DNA-binding domain)"/>
    <property type="match status" value="1"/>
</dbReference>
<dbReference type="Pfam" id="PF01149">
    <property type="entry name" value="Fapy_DNA_glyco"/>
    <property type="match status" value="1"/>
</dbReference>
<evidence type="ECO:0000256" key="1">
    <source>
        <dbReference type="ARBA" id="ARBA00001668"/>
    </source>
</evidence>
<feature type="active site" description="Schiff-base intermediate with DNA" evidence="15">
    <location>
        <position position="2"/>
    </location>
</feature>
<keyword evidence="5 15" id="KW-0227">DNA damage</keyword>
<dbReference type="Gene3D" id="3.20.190.10">
    <property type="entry name" value="MutM-like, N-terminal"/>
    <property type="match status" value="1"/>
</dbReference>
<dbReference type="GO" id="GO:0140078">
    <property type="term" value="F:class I DNA-(apurinic or apyrimidinic site) endonuclease activity"/>
    <property type="evidence" value="ECO:0007669"/>
    <property type="project" value="UniProtKB-EC"/>
</dbReference>
<dbReference type="InterPro" id="IPR015887">
    <property type="entry name" value="DNA_glyclase_Znf_dom_DNA_BS"/>
</dbReference>
<dbReference type="EC" id="4.2.99.18" evidence="15"/>
<dbReference type="SUPFAM" id="SSF46946">
    <property type="entry name" value="S13-like H2TH domain"/>
    <property type="match status" value="1"/>
</dbReference>
<comment type="similarity">
    <text evidence="2 15">Belongs to the FPG family.</text>
</comment>
<evidence type="ECO:0000256" key="2">
    <source>
        <dbReference type="ARBA" id="ARBA00009409"/>
    </source>
</evidence>
<evidence type="ECO:0000256" key="5">
    <source>
        <dbReference type="ARBA" id="ARBA00022763"/>
    </source>
</evidence>
<feature type="binding site" evidence="15">
    <location>
        <position position="109"/>
    </location>
    <ligand>
        <name>DNA</name>
        <dbReference type="ChEBI" id="CHEBI:16991"/>
    </ligand>
</feature>
<dbReference type="HAMAP" id="MF_00103">
    <property type="entry name" value="Fapy_DNA_glycosyl"/>
    <property type="match status" value="1"/>
</dbReference>
<dbReference type="NCBIfam" id="NF002211">
    <property type="entry name" value="PRK01103.1"/>
    <property type="match status" value="1"/>
</dbReference>
<dbReference type="RefSeq" id="WP_378994762.1">
    <property type="nucleotide sequence ID" value="NZ_JBHSMT010000008.1"/>
</dbReference>
<evidence type="ECO:0000259" key="17">
    <source>
        <dbReference type="PROSITE" id="PS51068"/>
    </source>
</evidence>
<comment type="caution">
    <text evidence="18">The sequence shown here is derived from an EMBL/GenBank/DDBJ whole genome shotgun (WGS) entry which is preliminary data.</text>
</comment>
<keyword evidence="10 15" id="KW-0234">DNA repair</keyword>
<dbReference type="SUPFAM" id="SSF81624">
    <property type="entry name" value="N-terminal domain of MutM-like DNA repair proteins"/>
    <property type="match status" value="1"/>
</dbReference>
<dbReference type="PROSITE" id="PS51066">
    <property type="entry name" value="ZF_FPG_2"/>
    <property type="match status" value="1"/>
</dbReference>
<protein>
    <recommendedName>
        <fullName evidence="15">Formamidopyrimidine-DNA glycosylase</fullName>
        <shortName evidence="15">Fapy-DNA glycosylase</shortName>
        <ecNumber evidence="15">3.2.2.23</ecNumber>
    </recommendedName>
    <alternativeName>
        <fullName evidence="15">DNA-(apurinic or apyrimidinic site) lyase MutM</fullName>
        <shortName evidence="15">AP lyase MutM</shortName>
        <ecNumber evidence="15">4.2.99.18</ecNumber>
    </alternativeName>
</protein>
<accession>A0ABW0M741</accession>
<feature type="binding site" evidence="15">
    <location>
        <position position="154"/>
    </location>
    <ligand>
        <name>DNA</name>
        <dbReference type="ChEBI" id="CHEBI:16991"/>
    </ligand>
</feature>
<dbReference type="Pfam" id="PF06831">
    <property type="entry name" value="H2TH"/>
    <property type="match status" value="1"/>
</dbReference>
<evidence type="ECO:0000256" key="8">
    <source>
        <dbReference type="ARBA" id="ARBA00022833"/>
    </source>
</evidence>
<dbReference type="Pfam" id="PF06827">
    <property type="entry name" value="zf-FPG_IleRS"/>
    <property type="match status" value="1"/>
</dbReference>